<dbReference type="Proteomes" id="UP000288943">
    <property type="component" value="Chromosome"/>
</dbReference>
<dbReference type="SUPFAM" id="SSF56281">
    <property type="entry name" value="Metallo-hydrolase/oxidoreductase"/>
    <property type="match status" value="1"/>
</dbReference>
<comment type="catalytic activity">
    <reaction evidence="2">
        <text>3',5'-cyclic CMP + H2O = CMP + H(+)</text>
        <dbReference type="Rhea" id="RHEA:72675"/>
        <dbReference type="ChEBI" id="CHEBI:15377"/>
        <dbReference type="ChEBI" id="CHEBI:15378"/>
        <dbReference type="ChEBI" id="CHEBI:58003"/>
        <dbReference type="ChEBI" id="CHEBI:60377"/>
    </reaction>
    <physiologicalReaction direction="left-to-right" evidence="2">
        <dbReference type="Rhea" id="RHEA:72676"/>
    </physiologicalReaction>
</comment>
<accession>A0A410WPF8</accession>
<evidence type="ECO:0000313" key="10">
    <source>
        <dbReference type="Proteomes" id="UP001527202"/>
    </source>
</evidence>
<evidence type="ECO:0000256" key="1">
    <source>
        <dbReference type="ARBA" id="ARBA00022801"/>
    </source>
</evidence>
<dbReference type="KEGG" id="pchi:PC41400_00355"/>
<evidence type="ECO:0000256" key="3">
    <source>
        <dbReference type="ARBA" id="ARBA00034301"/>
    </source>
</evidence>
<dbReference type="NCBIfam" id="NF001911">
    <property type="entry name" value="PRK00685.1"/>
    <property type="match status" value="1"/>
</dbReference>
<dbReference type="SMART" id="SM00849">
    <property type="entry name" value="Lactamase_B"/>
    <property type="match status" value="1"/>
</dbReference>
<keyword evidence="10" id="KW-1185">Reference proteome</keyword>
<proteinExistence type="inferred from homology"/>
<dbReference type="RefSeq" id="WP_042231264.1">
    <property type="nucleotide sequence ID" value="NZ_CP026520.1"/>
</dbReference>
<keyword evidence="1 5" id="KW-0378">Hydrolase</keyword>
<dbReference type="AlphaFoldDB" id="A0A410WPF8"/>
<evidence type="ECO:0000313" key="8">
    <source>
        <dbReference type="EMBL" id="QAV16231.1"/>
    </source>
</evidence>
<dbReference type="InterPro" id="IPR050114">
    <property type="entry name" value="UPF0173_UPF0282_UlaG_hydrolase"/>
</dbReference>
<evidence type="ECO:0000256" key="4">
    <source>
        <dbReference type="ARBA" id="ARBA00048505"/>
    </source>
</evidence>
<dbReference type="GeneID" id="95373267"/>
<dbReference type="GO" id="GO:0016787">
    <property type="term" value="F:hydrolase activity"/>
    <property type="evidence" value="ECO:0007669"/>
    <property type="project" value="UniProtKB-UniRule"/>
</dbReference>
<evidence type="ECO:0000313" key="7">
    <source>
        <dbReference type="EMBL" id="MCY9598690.1"/>
    </source>
</evidence>
<dbReference type="EMBL" id="CP026520">
    <property type="protein sequence ID" value="QAV16231.1"/>
    <property type="molecule type" value="Genomic_DNA"/>
</dbReference>
<dbReference type="EMBL" id="JAMDMJ010000034">
    <property type="protein sequence ID" value="MCY9598690.1"/>
    <property type="molecule type" value="Genomic_DNA"/>
</dbReference>
<evidence type="ECO:0000256" key="2">
    <source>
        <dbReference type="ARBA" id="ARBA00034221"/>
    </source>
</evidence>
<name>A0A410WPF8_9BACL</name>
<reference evidence="8 9" key="1">
    <citation type="submission" date="2018-01" db="EMBL/GenBank/DDBJ databases">
        <title>The whole genome sequencing and assembly of Paenibacillus chitinolyticus KCCM 41400 strain.</title>
        <authorList>
            <person name="Kim J.-Y."/>
            <person name="Park M.-K."/>
            <person name="Lee Y.-J."/>
            <person name="Yi H."/>
            <person name="Bahn Y.-S."/>
            <person name="Kim J.F."/>
            <person name="Lee D.-W."/>
        </authorList>
    </citation>
    <scope>NUCLEOTIDE SEQUENCE [LARGE SCALE GENOMIC DNA]</scope>
    <source>
        <strain evidence="8 9">KCCM 41400</strain>
    </source>
</reference>
<dbReference type="InterPro" id="IPR036866">
    <property type="entry name" value="RibonucZ/Hydroxyglut_hydro"/>
</dbReference>
<dbReference type="Proteomes" id="UP001527202">
    <property type="component" value="Unassembled WGS sequence"/>
</dbReference>
<comment type="catalytic activity">
    <reaction evidence="4">
        <text>3',5'-cyclic UMP + H2O = UMP + H(+)</text>
        <dbReference type="Rhea" id="RHEA:70575"/>
        <dbReference type="ChEBI" id="CHEBI:15377"/>
        <dbReference type="ChEBI" id="CHEBI:15378"/>
        <dbReference type="ChEBI" id="CHEBI:57865"/>
        <dbReference type="ChEBI" id="CHEBI:184387"/>
    </reaction>
    <physiologicalReaction direction="left-to-right" evidence="4">
        <dbReference type="Rhea" id="RHEA:70576"/>
    </physiologicalReaction>
</comment>
<organism evidence="8 9">
    <name type="scientific">Paenibacillus chitinolyticus</name>
    <dbReference type="NCBI Taxonomy" id="79263"/>
    <lineage>
        <taxon>Bacteria</taxon>
        <taxon>Bacillati</taxon>
        <taxon>Bacillota</taxon>
        <taxon>Bacilli</taxon>
        <taxon>Bacillales</taxon>
        <taxon>Paenibacillaceae</taxon>
        <taxon>Paenibacillus</taxon>
    </lineage>
</organism>
<evidence type="ECO:0000313" key="9">
    <source>
        <dbReference type="Proteomes" id="UP000288943"/>
    </source>
</evidence>
<dbReference type="HAMAP" id="MF_00457">
    <property type="entry name" value="UPF0173"/>
    <property type="match status" value="1"/>
</dbReference>
<dbReference type="InterPro" id="IPR022877">
    <property type="entry name" value="UPF0173"/>
</dbReference>
<dbReference type="Pfam" id="PF12706">
    <property type="entry name" value="Lactamase_B_2"/>
    <property type="match status" value="1"/>
</dbReference>
<dbReference type="InterPro" id="IPR001279">
    <property type="entry name" value="Metallo-B-lactamas"/>
</dbReference>
<dbReference type="PANTHER" id="PTHR43546:SF3">
    <property type="entry name" value="UPF0173 METAL-DEPENDENT HYDROLASE MJ1163"/>
    <property type="match status" value="1"/>
</dbReference>
<comment type="function">
    <text evidence="3">Counteracts the endogenous Pycsar antiviral defense system. Phosphodiesterase that enables metal-dependent hydrolysis of host cyclic nucleotide Pycsar defense signals such as cCMP and cUMP.</text>
</comment>
<reference evidence="7 10" key="2">
    <citation type="submission" date="2022-05" db="EMBL/GenBank/DDBJ databases">
        <title>Genome Sequencing of Bee-Associated Microbes.</title>
        <authorList>
            <person name="Dunlap C."/>
        </authorList>
    </citation>
    <scope>NUCLEOTIDE SEQUENCE [LARGE SCALE GENOMIC DNA]</scope>
    <source>
        <strain evidence="7 10">NRRL B-23120</strain>
    </source>
</reference>
<gene>
    <name evidence="7" type="ORF">M5X16_23325</name>
    <name evidence="8" type="ORF">PC41400_00355</name>
</gene>
<evidence type="ECO:0000259" key="6">
    <source>
        <dbReference type="SMART" id="SM00849"/>
    </source>
</evidence>
<dbReference type="Gene3D" id="3.60.15.10">
    <property type="entry name" value="Ribonuclease Z/Hydroxyacylglutathione hydrolase-like"/>
    <property type="match status" value="1"/>
</dbReference>
<evidence type="ECO:0000256" key="5">
    <source>
        <dbReference type="HAMAP-Rule" id="MF_00457"/>
    </source>
</evidence>
<dbReference type="OrthoDB" id="9789133at2"/>
<sequence>MQITYHGHSCFLVENEGYRVLLDPFLSGNALAVADPGEIKVNAILLTHGHSDHIADAEEIARKNDCVIIANFEIASYFASKGLKTFAMNIGGSAKFEWGTVKYTLAFHSSSIEVEPGKFVDGGQPGGILLTMGGKTFYHAGDTALFGDMKLYGEMYNIDVAALPIGDVFTMGPDEAVLAATWLRAKKYIPTHYNTFDVIKQDASEWIQKLKQAYQEGVRLAPGETLDV</sequence>
<feature type="domain" description="Metallo-beta-lactamase" evidence="6">
    <location>
        <begin position="7"/>
        <end position="192"/>
    </location>
</feature>
<protein>
    <recommendedName>
        <fullName evidence="5">UPF0173 metal-dependent hydrolase M5X16_23325</fullName>
    </recommendedName>
</protein>
<comment type="similarity">
    <text evidence="5">Belongs to the UPF0173 family.</text>
</comment>
<dbReference type="PANTHER" id="PTHR43546">
    <property type="entry name" value="UPF0173 METAL-DEPENDENT HYDROLASE MJ1163-RELATED"/>
    <property type="match status" value="1"/>
</dbReference>